<dbReference type="PATRIC" id="fig|742743.3.peg.481"/>
<evidence type="ECO:0000313" key="5">
    <source>
        <dbReference type="EMBL" id="EHO63453.1"/>
    </source>
</evidence>
<dbReference type="InterPro" id="IPR051812">
    <property type="entry name" value="SPI_LacAB/RpiB"/>
</dbReference>
<dbReference type="NCBIfam" id="TIGR00689">
    <property type="entry name" value="rpiB_lacA_lacB"/>
    <property type="match status" value="1"/>
</dbReference>
<dbReference type="EMBL" id="ADLT01000015">
    <property type="protein sequence ID" value="EHO63453.1"/>
    <property type="molecule type" value="Genomic_DNA"/>
</dbReference>
<dbReference type="PANTHER" id="PTHR43732:SF1">
    <property type="entry name" value="RIBOSE 5-PHOSPHATE ISOMERASE"/>
    <property type="match status" value="1"/>
</dbReference>
<sequence length="150" mass="16296">MKIAIASDHGGFELKASLKKHLDEEKIEYIDCGTDSTESCDYPDFAEKACRLVQKGEATYACLICGTGIGMCIAANKMKGIRAALCGDTFSAHFTRAHNDANVITMGARVIGPGLAEFILDEFLKTPFEGGRHARRIGKIAKIEEDESHV</sequence>
<dbReference type="InterPro" id="IPR036569">
    <property type="entry name" value="RpiB_LacA_LacB_sf"/>
</dbReference>
<proteinExistence type="inferred from homology"/>
<dbReference type="AlphaFoldDB" id="H1CYN2"/>
<feature type="binding site" evidence="4">
    <location>
        <position position="136"/>
    </location>
    <ligand>
        <name>D-ribulose 5-phosphate</name>
        <dbReference type="ChEBI" id="CHEBI:58121"/>
    </ligand>
</feature>
<dbReference type="InterPro" id="IPR004785">
    <property type="entry name" value="RpiB"/>
</dbReference>
<dbReference type="PIRSF" id="PIRSF005384">
    <property type="entry name" value="RpiB_LacA_B"/>
    <property type="match status" value="1"/>
</dbReference>
<dbReference type="NCBIfam" id="TIGR01120">
    <property type="entry name" value="rpiB"/>
    <property type="match status" value="1"/>
</dbReference>
<comment type="caution">
    <text evidence="5">The sequence shown here is derived from an EMBL/GenBank/DDBJ whole genome shotgun (WGS) entry which is preliminary data.</text>
</comment>
<comment type="similarity">
    <text evidence="1">Belongs to the LacAB/RpiB family.</text>
</comment>
<organism evidence="5 6">
    <name type="scientific">Dialister succinatiphilus YIT 11850</name>
    <dbReference type="NCBI Taxonomy" id="742743"/>
    <lineage>
        <taxon>Bacteria</taxon>
        <taxon>Bacillati</taxon>
        <taxon>Bacillota</taxon>
        <taxon>Negativicutes</taxon>
        <taxon>Veillonellales</taxon>
        <taxon>Veillonellaceae</taxon>
        <taxon>Dialister</taxon>
    </lineage>
</organism>
<keyword evidence="6" id="KW-1185">Reference proteome</keyword>
<keyword evidence="2 5" id="KW-0413">Isomerase</keyword>
<dbReference type="GO" id="GO:0005975">
    <property type="term" value="P:carbohydrate metabolic process"/>
    <property type="evidence" value="ECO:0007669"/>
    <property type="project" value="InterPro"/>
</dbReference>
<feature type="active site" description="Proton acceptor" evidence="3">
    <location>
        <position position="65"/>
    </location>
</feature>
<feature type="binding site" evidence="4">
    <location>
        <position position="132"/>
    </location>
    <ligand>
        <name>D-ribulose 5-phosphate</name>
        <dbReference type="ChEBI" id="CHEBI:58121"/>
    </ligand>
</feature>
<evidence type="ECO:0000313" key="6">
    <source>
        <dbReference type="Proteomes" id="UP000003277"/>
    </source>
</evidence>
<feature type="active site" description="Proton donor" evidence="3">
    <location>
        <position position="98"/>
    </location>
</feature>
<dbReference type="STRING" id="742743.HMPREF9453_00470"/>
<accession>H1CYN2</accession>
<evidence type="ECO:0000256" key="2">
    <source>
        <dbReference type="ARBA" id="ARBA00023235"/>
    </source>
</evidence>
<feature type="binding site" evidence="4">
    <location>
        <begin position="66"/>
        <end position="70"/>
    </location>
    <ligand>
        <name>D-ribulose 5-phosphate</name>
        <dbReference type="ChEBI" id="CHEBI:58121"/>
    </ligand>
</feature>
<dbReference type="NCBIfam" id="NF004051">
    <property type="entry name" value="PRK05571.1"/>
    <property type="match status" value="1"/>
</dbReference>
<evidence type="ECO:0000256" key="4">
    <source>
        <dbReference type="PIRSR" id="PIRSR005384-2"/>
    </source>
</evidence>
<dbReference type="SUPFAM" id="SSF89623">
    <property type="entry name" value="Ribose/Galactose isomerase RpiB/AlsB"/>
    <property type="match status" value="1"/>
</dbReference>
<gene>
    <name evidence="5" type="ORF">HMPREF9453_00470</name>
</gene>
<dbReference type="Gene3D" id="3.40.1400.10">
    <property type="entry name" value="Sugar-phosphate isomerase, RpiB/LacA/LacB"/>
    <property type="match status" value="1"/>
</dbReference>
<dbReference type="PANTHER" id="PTHR43732">
    <property type="entry name" value="RIBOSE 5-PHOSPHATE ISOMERASE-RELATED"/>
    <property type="match status" value="1"/>
</dbReference>
<dbReference type="GeneID" id="98912332"/>
<feature type="binding site" evidence="4">
    <location>
        <position position="109"/>
    </location>
    <ligand>
        <name>D-ribulose 5-phosphate</name>
        <dbReference type="ChEBI" id="CHEBI:58121"/>
    </ligand>
</feature>
<evidence type="ECO:0000256" key="1">
    <source>
        <dbReference type="ARBA" id="ARBA00008754"/>
    </source>
</evidence>
<feature type="binding site" evidence="4">
    <location>
        <begin position="8"/>
        <end position="9"/>
    </location>
    <ligand>
        <name>D-ribulose 5-phosphate</name>
        <dbReference type="ChEBI" id="CHEBI:58121"/>
    </ligand>
</feature>
<dbReference type="HOGENOM" id="CLU_091396_4_1_9"/>
<dbReference type="Proteomes" id="UP000003277">
    <property type="component" value="Unassembled WGS sequence"/>
</dbReference>
<dbReference type="InterPro" id="IPR003500">
    <property type="entry name" value="RpiB_LacA_LacB"/>
</dbReference>
<dbReference type="OrthoDB" id="1778624at2"/>
<name>H1CYN2_9FIRM</name>
<reference evidence="5 6" key="1">
    <citation type="submission" date="2011-11" db="EMBL/GenBank/DDBJ databases">
        <title>The Genome Sequence of Dialister succinatiphilus YIT 11850.</title>
        <authorList>
            <consortium name="The Broad Institute Genome Sequencing Platform"/>
            <person name="Earl A."/>
            <person name="Ward D."/>
            <person name="Feldgarden M."/>
            <person name="Gevers D."/>
            <person name="Morotomi M."/>
            <person name="Young S.K."/>
            <person name="Zeng Q."/>
            <person name="Gargeya S."/>
            <person name="Fitzgerald M."/>
            <person name="Haas B."/>
            <person name="Abouelleil A."/>
            <person name="Alvarado L."/>
            <person name="Arachchi H.M."/>
            <person name="Berlin A."/>
            <person name="Brown A."/>
            <person name="Chapman S.B."/>
            <person name="Dunbar C."/>
            <person name="Gearin G."/>
            <person name="Goldberg J."/>
            <person name="Griggs A."/>
            <person name="Gujja S."/>
            <person name="Heiman D."/>
            <person name="Howarth C."/>
            <person name="Lui A."/>
            <person name="MacDonald P.J.P."/>
            <person name="Montmayeur A."/>
            <person name="Murphy C."/>
            <person name="Neiman D."/>
            <person name="Pearson M."/>
            <person name="Priest M."/>
            <person name="Roberts A."/>
            <person name="Saif S."/>
            <person name="Shea T."/>
            <person name="Sisk P."/>
            <person name="Stolte C."/>
            <person name="Sykes S."/>
            <person name="Wortman J."/>
            <person name="Nusbaum C."/>
            <person name="Birren B."/>
        </authorList>
    </citation>
    <scope>NUCLEOTIDE SEQUENCE [LARGE SCALE GENOMIC DNA]</scope>
    <source>
        <strain evidence="5 6">YIT 11850</strain>
    </source>
</reference>
<evidence type="ECO:0000256" key="3">
    <source>
        <dbReference type="PIRSR" id="PIRSR005384-1"/>
    </source>
</evidence>
<feature type="binding site" evidence="4">
    <location>
        <position position="99"/>
    </location>
    <ligand>
        <name>D-ribulose 5-phosphate</name>
        <dbReference type="ChEBI" id="CHEBI:58121"/>
    </ligand>
</feature>
<dbReference type="Pfam" id="PF02502">
    <property type="entry name" value="LacAB_rpiB"/>
    <property type="match status" value="1"/>
</dbReference>
<dbReference type="GO" id="GO:0016861">
    <property type="term" value="F:intramolecular oxidoreductase activity, interconverting aldoses and ketoses"/>
    <property type="evidence" value="ECO:0007669"/>
    <property type="project" value="UniProtKB-ARBA"/>
</dbReference>
<protein>
    <submittedName>
        <fullName evidence="5">RpiB/LacA/LacB family sugar-phosphate isomerase</fullName>
    </submittedName>
</protein>
<dbReference type="eggNOG" id="COG0698">
    <property type="taxonomic scope" value="Bacteria"/>
</dbReference>
<dbReference type="RefSeq" id="WP_008858974.1">
    <property type="nucleotide sequence ID" value="NZ_JH591187.1"/>
</dbReference>